<dbReference type="NCBIfam" id="TIGR00254">
    <property type="entry name" value="GGDEF"/>
    <property type="match status" value="1"/>
</dbReference>
<dbReference type="Pfam" id="PF00563">
    <property type="entry name" value="EAL"/>
    <property type="match status" value="1"/>
</dbReference>
<dbReference type="PANTHER" id="PTHR33121">
    <property type="entry name" value="CYCLIC DI-GMP PHOSPHODIESTERASE PDEF"/>
    <property type="match status" value="1"/>
</dbReference>
<dbReference type="CDD" id="cd01949">
    <property type="entry name" value="GGDEF"/>
    <property type="match status" value="1"/>
</dbReference>
<dbReference type="Pfam" id="PF13426">
    <property type="entry name" value="PAS_9"/>
    <property type="match status" value="3"/>
</dbReference>
<dbReference type="InterPro" id="IPR001633">
    <property type="entry name" value="EAL_dom"/>
</dbReference>
<dbReference type="Gene3D" id="3.20.20.450">
    <property type="entry name" value="EAL domain"/>
    <property type="match status" value="1"/>
</dbReference>
<dbReference type="InterPro" id="IPR043128">
    <property type="entry name" value="Rev_trsase/Diguanyl_cyclase"/>
</dbReference>
<evidence type="ECO:0000259" key="2">
    <source>
        <dbReference type="PROSITE" id="PS50887"/>
    </source>
</evidence>
<dbReference type="Gene3D" id="3.30.450.20">
    <property type="entry name" value="PAS domain"/>
    <property type="match status" value="4"/>
</dbReference>
<protein>
    <submittedName>
        <fullName evidence="3">GGDEF-domain containing protein</fullName>
    </submittedName>
</protein>
<dbReference type="InterPro" id="IPR035965">
    <property type="entry name" value="PAS-like_dom_sf"/>
</dbReference>
<dbReference type="GO" id="GO:0071111">
    <property type="term" value="F:cyclic-guanylate-specific phosphodiesterase activity"/>
    <property type="evidence" value="ECO:0007669"/>
    <property type="project" value="InterPro"/>
</dbReference>
<dbReference type="InterPro" id="IPR013655">
    <property type="entry name" value="PAS_fold_3"/>
</dbReference>
<dbReference type="SUPFAM" id="SSF55073">
    <property type="entry name" value="Nucleotide cyclase"/>
    <property type="match status" value="1"/>
</dbReference>
<sequence>MQNLFENMDMDAEVLYGLLSSICNDYLYIWDTCSDRFQVSPNTASDFCFEENSMAHYCAAMLRRIHPRDQERFRKRLAELWQSDETAFTLNYQMLDATGAYIWVNNRGRVRRNPHTGQPAVILGAMKSLEECEYVDYVTGLLHHRFCQEKFQGILDDDPDIHFKLLLLGIDEFNKINTLNSRTFGDKVLKTTAQEILKRLPGEVNLYRYEGDQFMVAGAGASREEMLSIYERIQQYARGAHRVDNQPYRFGVSAGLVSYPEDGDSWADLEKKAAVALKRAKHNGKNQCVEFKQGMLREQIDRQFLTNCMAESVENDFQGFRLVFQPLCDVSELAVIGAEALLRYRMPDGREISPVDFIPQLESSRLILKVGLWVLEQAAEACRAWVKWVPDFAMNVNVSYIQLREPDFCREAEAVLRRQGLAPGNLVLELTESYFMKEDANVKAALSRLRAKRIQLAMDDFGTGYSSLERLADLDVDIVKVDRFFVKALHTSQHNRDFIESVIRLCHNRRKKVCVEGVETREEWESVRLMNADCIQGFYISRPVEKDFFFSHYVAVSFDGKNLAGAIDRERLQDHLVNDRELLFAMMNATPLSLMIWNRQFEILACNEEAVRLFGADNRTRLIEDFDSYSPPRQPNGQESRTKVRDRIFEAFLNGKTQFKWMHLDRHGHQFPVEVTCVRIPYQNDHVVASYARDLRSELEVEQSNKKFRKRLLALLDATPLCLNLWNKKFENVMCNEEALKLFELEDEREYLAHFYALSPERQPDGQFSEAKAEAKITEAMQRGRTRFRWLHCKQDGTPIPAEVTLVRIDHLDDDGSAMVAGYTRDLREQIEAEKMQRVLNARVRAVMDATPLSCILWNVREEILDCNQMAVEMFCAGSVDDVLRGFDSYQPLYQPDGTPSLEKKETYFREVKEKGYCAFEWLYENRQHEKIPCEVTLVRAAMKEDEDIIIAYSRDLRTPGERKKDTADE</sequence>
<dbReference type="EMBL" id="CP019962">
    <property type="protein sequence ID" value="ARD64177.1"/>
    <property type="molecule type" value="Genomic_DNA"/>
</dbReference>
<dbReference type="KEGG" id="elim:B2M23_00815"/>
<dbReference type="RefSeq" id="WP_052237054.1">
    <property type="nucleotide sequence ID" value="NZ_CP019962.1"/>
</dbReference>
<evidence type="ECO:0000259" key="1">
    <source>
        <dbReference type="PROSITE" id="PS50883"/>
    </source>
</evidence>
<dbReference type="PANTHER" id="PTHR33121:SF70">
    <property type="entry name" value="SIGNALING PROTEIN YKOW"/>
    <property type="match status" value="1"/>
</dbReference>
<dbReference type="AlphaFoldDB" id="A0AAC9QR73"/>
<dbReference type="SUPFAM" id="SSF141868">
    <property type="entry name" value="EAL domain-like"/>
    <property type="match status" value="1"/>
</dbReference>
<dbReference type="PROSITE" id="PS50887">
    <property type="entry name" value="GGDEF"/>
    <property type="match status" value="1"/>
</dbReference>
<evidence type="ECO:0000313" key="4">
    <source>
        <dbReference type="Proteomes" id="UP000192391"/>
    </source>
</evidence>
<dbReference type="InterPro" id="IPR029787">
    <property type="entry name" value="Nucleotide_cyclase"/>
</dbReference>
<dbReference type="InterPro" id="IPR035919">
    <property type="entry name" value="EAL_sf"/>
</dbReference>
<name>A0AAC9QR73_EUBLI</name>
<evidence type="ECO:0000313" key="3">
    <source>
        <dbReference type="EMBL" id="ARD64177.1"/>
    </source>
</evidence>
<dbReference type="SUPFAM" id="SSF55785">
    <property type="entry name" value="PYP-like sensor domain (PAS domain)"/>
    <property type="match status" value="4"/>
</dbReference>
<dbReference type="SMART" id="SM00267">
    <property type="entry name" value="GGDEF"/>
    <property type="match status" value="1"/>
</dbReference>
<feature type="domain" description="GGDEF" evidence="2">
    <location>
        <begin position="161"/>
        <end position="293"/>
    </location>
</feature>
<feature type="domain" description="EAL" evidence="1">
    <location>
        <begin position="302"/>
        <end position="557"/>
    </location>
</feature>
<dbReference type="PROSITE" id="PS50883">
    <property type="entry name" value="EAL"/>
    <property type="match status" value="1"/>
</dbReference>
<accession>A0AAC9QR73</accession>
<dbReference type="InterPro" id="IPR000014">
    <property type="entry name" value="PAS"/>
</dbReference>
<dbReference type="Gene3D" id="3.30.70.270">
    <property type="match status" value="1"/>
</dbReference>
<dbReference type="Pfam" id="PF00990">
    <property type="entry name" value="GGDEF"/>
    <property type="match status" value="1"/>
</dbReference>
<dbReference type="InterPro" id="IPR000160">
    <property type="entry name" value="GGDEF_dom"/>
</dbReference>
<gene>
    <name evidence="3" type="ORF">B2M23_00815</name>
</gene>
<dbReference type="SMART" id="SM00091">
    <property type="entry name" value="PAS"/>
    <property type="match status" value="3"/>
</dbReference>
<reference evidence="4" key="1">
    <citation type="journal article" date="2017" name="Sci. Rep.">
        <title>Determination of the Genome and Primary Transcriptome of Syngas Fermenting Eubacterium limosum ATCC 8486.</title>
        <authorList>
            <person name="Song Y."/>
            <person name="Shin J."/>
            <person name="Jeong Y."/>
            <person name="Jin S."/>
            <person name="Lee J.K."/>
            <person name="Kim D.R."/>
            <person name="Kim S.C."/>
            <person name="Cho S."/>
            <person name="Cho B.K."/>
        </authorList>
    </citation>
    <scope>NUCLEOTIDE SEQUENCE [LARGE SCALE GENOMIC DNA]</scope>
    <source>
        <strain evidence="4">ATCC 8486</strain>
    </source>
</reference>
<dbReference type="SMART" id="SM00052">
    <property type="entry name" value="EAL"/>
    <property type="match status" value="1"/>
</dbReference>
<dbReference type="CDD" id="cd01948">
    <property type="entry name" value="EAL"/>
    <property type="match status" value="1"/>
</dbReference>
<dbReference type="Pfam" id="PF08447">
    <property type="entry name" value="PAS_3"/>
    <property type="match status" value="1"/>
</dbReference>
<proteinExistence type="predicted"/>
<organism evidence="3 4">
    <name type="scientific">Eubacterium limosum</name>
    <dbReference type="NCBI Taxonomy" id="1736"/>
    <lineage>
        <taxon>Bacteria</taxon>
        <taxon>Bacillati</taxon>
        <taxon>Bacillota</taxon>
        <taxon>Clostridia</taxon>
        <taxon>Eubacteriales</taxon>
        <taxon>Eubacteriaceae</taxon>
        <taxon>Eubacterium</taxon>
    </lineage>
</organism>
<dbReference type="Proteomes" id="UP000192391">
    <property type="component" value="Chromosome"/>
</dbReference>
<dbReference type="InterPro" id="IPR050706">
    <property type="entry name" value="Cyclic-di-GMP_PDE-like"/>
</dbReference>